<dbReference type="AlphaFoldDB" id="A0A1G5L2Y3"/>
<sequence length="237" mass="27120">MKLKSKNKFILLLSLLLLITSLTMTMIYSNQDDSEDDSGPGGGSSIPGFHCVHHQPYVVRHDSHEVRCAVCNIRLENTPCQYVLTPIDSVYHSAICNICGNEKNVRHTLKYRKLNEGHQKVCGCGYEEEMENHNYMVTSIGDNKHNLECKVCQYKTSENHNWNNGKCTICNKQQPCNDHSLTLPVPYDESMHVYHCGTCNLEIGPYEHHSFVLFPNGVRVCEICGYEESFNHFDNRF</sequence>
<protein>
    <submittedName>
        <fullName evidence="1">Uncharacterized protein</fullName>
    </submittedName>
</protein>
<dbReference type="Proteomes" id="UP000198636">
    <property type="component" value="Unassembled WGS sequence"/>
</dbReference>
<keyword evidence="2" id="KW-1185">Reference proteome</keyword>
<evidence type="ECO:0000313" key="1">
    <source>
        <dbReference type="EMBL" id="SCZ06650.1"/>
    </source>
</evidence>
<gene>
    <name evidence="1" type="ORF">SAMN03080606_03962</name>
</gene>
<evidence type="ECO:0000313" key="2">
    <source>
        <dbReference type="Proteomes" id="UP000198636"/>
    </source>
</evidence>
<name>A0A1G5L2Y3_9FIRM</name>
<dbReference type="EMBL" id="FMUS01000036">
    <property type="protein sequence ID" value="SCZ06650.1"/>
    <property type="molecule type" value="Genomic_DNA"/>
</dbReference>
<accession>A0A1G5L2Y3</accession>
<dbReference type="RefSeq" id="WP_091547160.1">
    <property type="nucleotide sequence ID" value="NZ_FMUS01000036.1"/>
</dbReference>
<proteinExistence type="predicted"/>
<organism evidence="1 2">
    <name type="scientific">Alkaliphilus peptidifermentans DSM 18978</name>
    <dbReference type="NCBI Taxonomy" id="1120976"/>
    <lineage>
        <taxon>Bacteria</taxon>
        <taxon>Bacillati</taxon>
        <taxon>Bacillota</taxon>
        <taxon>Clostridia</taxon>
        <taxon>Peptostreptococcales</taxon>
        <taxon>Natronincolaceae</taxon>
        <taxon>Alkaliphilus</taxon>
    </lineage>
</organism>
<reference evidence="1 2" key="1">
    <citation type="submission" date="2016-10" db="EMBL/GenBank/DDBJ databases">
        <authorList>
            <person name="de Groot N.N."/>
        </authorList>
    </citation>
    <scope>NUCLEOTIDE SEQUENCE [LARGE SCALE GENOMIC DNA]</scope>
    <source>
        <strain evidence="1 2">DSM 18978</strain>
    </source>
</reference>